<reference evidence="3" key="1">
    <citation type="submission" date="2017-01" db="EMBL/GenBank/DDBJ databases">
        <authorList>
            <person name="Wang Y."/>
            <person name="White M."/>
            <person name="Kvist S."/>
            <person name="Moncalvo J.-M."/>
        </authorList>
    </citation>
    <scope>NUCLEOTIDE SEQUENCE [LARGE SCALE GENOMIC DNA]</scope>
    <source>
        <strain evidence="3">ID-206-W2</strain>
    </source>
</reference>
<feature type="compositionally biased region" description="Basic and acidic residues" evidence="1">
    <location>
        <begin position="219"/>
        <end position="238"/>
    </location>
</feature>
<accession>A0A1R1YU24</accession>
<protein>
    <submittedName>
        <fullName evidence="2">Uncharacterized protein</fullName>
    </submittedName>
</protein>
<gene>
    <name evidence="2" type="ORF">AYI69_g58</name>
</gene>
<dbReference type="AlphaFoldDB" id="A0A1R1YU24"/>
<name>A0A1R1YU24_9FUNG</name>
<organism evidence="2 3">
    <name type="scientific">Smittium culicis</name>
    <dbReference type="NCBI Taxonomy" id="133412"/>
    <lineage>
        <taxon>Eukaryota</taxon>
        <taxon>Fungi</taxon>
        <taxon>Fungi incertae sedis</taxon>
        <taxon>Zoopagomycota</taxon>
        <taxon>Kickxellomycotina</taxon>
        <taxon>Harpellomycetes</taxon>
        <taxon>Harpellales</taxon>
        <taxon>Legeriomycetaceae</taxon>
        <taxon>Smittium</taxon>
    </lineage>
</organism>
<evidence type="ECO:0000256" key="1">
    <source>
        <dbReference type="SAM" id="MobiDB-lite"/>
    </source>
</evidence>
<comment type="caution">
    <text evidence="2">The sequence shown here is derived from an EMBL/GenBank/DDBJ whole genome shotgun (WGS) entry which is preliminary data.</text>
</comment>
<evidence type="ECO:0000313" key="3">
    <source>
        <dbReference type="Proteomes" id="UP000187429"/>
    </source>
</evidence>
<dbReference type="EMBL" id="LSSM01000012">
    <property type="protein sequence ID" value="OMJ30398.1"/>
    <property type="molecule type" value="Genomic_DNA"/>
</dbReference>
<dbReference type="Proteomes" id="UP000187429">
    <property type="component" value="Unassembled WGS sequence"/>
</dbReference>
<sequence length="379" mass="43901">MDLSNFSSFFEKSKSWFNFGRKSPVKTDGSLNNLIYTNNPEASRQKHIYKPPYSDSEYSQDLNYGCFGFLKLKPSNQNDMNKIDSASIASCSKYNSKQRYPNNKDFIYYPTEYSKFYSKRDQTTNNLHKHPSITINHIHNPYLLNKSDETENSHNGQFNCKFNPAKVNGLCNILANKYTCVKRLLKPEDTTSQSLSRETLNEFNVSKQSYSKFQNTSDNFEHKSSLKGTHNEKNNSDRSKSIFSSILPYRKLHFQFIKICSLNTRKSRCDSMIDPSEYNDCKKRKNFYSIPKKKSIGSYPLKLKDRSLKIHKDENNIISKKPNSDSVASISSYYSIRDVINFEQPCAKITLNLVRTRYGLAKEKVSGFITQAKTHPKPY</sequence>
<dbReference type="OrthoDB" id="5658124at2759"/>
<keyword evidence="3" id="KW-1185">Reference proteome</keyword>
<evidence type="ECO:0000313" key="2">
    <source>
        <dbReference type="EMBL" id="OMJ30398.1"/>
    </source>
</evidence>
<feature type="region of interest" description="Disordered" evidence="1">
    <location>
        <begin position="214"/>
        <end position="238"/>
    </location>
</feature>
<proteinExistence type="predicted"/>